<evidence type="ECO:0000256" key="1">
    <source>
        <dbReference type="ARBA" id="ARBA00023015"/>
    </source>
</evidence>
<dbReference type="PANTHER" id="PTHR33204:SF37">
    <property type="entry name" value="HTH-TYPE TRANSCRIPTIONAL REGULATOR YODB"/>
    <property type="match status" value="1"/>
</dbReference>
<comment type="caution">
    <text evidence="5">The sequence shown here is derived from an EMBL/GenBank/DDBJ whole genome shotgun (WGS) entry which is preliminary data.</text>
</comment>
<dbReference type="Pfam" id="PF01638">
    <property type="entry name" value="HxlR"/>
    <property type="match status" value="1"/>
</dbReference>
<proteinExistence type="predicted"/>
<keyword evidence="1" id="KW-0805">Transcription regulation</keyword>
<keyword evidence="2" id="KW-0238">DNA-binding</keyword>
<sequence length="72" mass="8448">MWILEIFFELKSKHFPQSEQDGLIERKVYPEVPPKVEYKLTSFGKSLYPILNAMDNWGIKYLDDNGIIIGEN</sequence>
<keyword evidence="3" id="KW-0804">Transcription</keyword>
<dbReference type="AlphaFoldDB" id="A0A3D2X8G5"/>
<evidence type="ECO:0000256" key="2">
    <source>
        <dbReference type="ARBA" id="ARBA00023125"/>
    </source>
</evidence>
<gene>
    <name evidence="5" type="ORF">DHW61_12485</name>
</gene>
<dbReference type="InterPro" id="IPR002577">
    <property type="entry name" value="HTH_HxlR"/>
</dbReference>
<evidence type="ECO:0000313" key="6">
    <source>
        <dbReference type="Proteomes" id="UP000262969"/>
    </source>
</evidence>
<evidence type="ECO:0000313" key="5">
    <source>
        <dbReference type="EMBL" id="HCL03204.1"/>
    </source>
</evidence>
<name>A0A3D2X8G5_9FIRM</name>
<dbReference type="PANTHER" id="PTHR33204">
    <property type="entry name" value="TRANSCRIPTIONAL REGULATOR, MARR FAMILY"/>
    <property type="match status" value="1"/>
</dbReference>
<dbReference type="Proteomes" id="UP000262969">
    <property type="component" value="Unassembled WGS sequence"/>
</dbReference>
<evidence type="ECO:0000259" key="4">
    <source>
        <dbReference type="PROSITE" id="PS51118"/>
    </source>
</evidence>
<dbReference type="GO" id="GO:0003677">
    <property type="term" value="F:DNA binding"/>
    <property type="evidence" value="ECO:0007669"/>
    <property type="project" value="UniProtKB-KW"/>
</dbReference>
<organism evidence="5 6">
    <name type="scientific">Lachnoclostridium phytofermentans</name>
    <dbReference type="NCBI Taxonomy" id="66219"/>
    <lineage>
        <taxon>Bacteria</taxon>
        <taxon>Bacillati</taxon>
        <taxon>Bacillota</taxon>
        <taxon>Clostridia</taxon>
        <taxon>Lachnospirales</taxon>
        <taxon>Lachnospiraceae</taxon>
    </lineage>
</organism>
<protein>
    <recommendedName>
        <fullName evidence="4">HTH hxlR-type domain-containing protein</fullName>
    </recommendedName>
</protein>
<evidence type="ECO:0000256" key="3">
    <source>
        <dbReference type="ARBA" id="ARBA00023163"/>
    </source>
</evidence>
<accession>A0A3D2X8G5</accession>
<dbReference type="SUPFAM" id="SSF46785">
    <property type="entry name" value="Winged helix' DNA-binding domain"/>
    <property type="match status" value="1"/>
</dbReference>
<dbReference type="PROSITE" id="PS51118">
    <property type="entry name" value="HTH_HXLR"/>
    <property type="match status" value="1"/>
</dbReference>
<dbReference type="EMBL" id="DPVV01000423">
    <property type="protein sequence ID" value="HCL03204.1"/>
    <property type="molecule type" value="Genomic_DNA"/>
</dbReference>
<feature type="domain" description="HTH hxlR-type" evidence="4">
    <location>
        <begin position="1"/>
        <end position="66"/>
    </location>
</feature>
<dbReference type="InterPro" id="IPR036390">
    <property type="entry name" value="WH_DNA-bd_sf"/>
</dbReference>
<reference evidence="5 6" key="1">
    <citation type="journal article" date="2018" name="Nat. Biotechnol.">
        <title>A standardized bacterial taxonomy based on genome phylogeny substantially revises the tree of life.</title>
        <authorList>
            <person name="Parks D.H."/>
            <person name="Chuvochina M."/>
            <person name="Waite D.W."/>
            <person name="Rinke C."/>
            <person name="Skarshewski A."/>
            <person name="Chaumeil P.A."/>
            <person name="Hugenholtz P."/>
        </authorList>
    </citation>
    <scope>NUCLEOTIDE SEQUENCE [LARGE SCALE GENOMIC DNA]</scope>
    <source>
        <strain evidence="5">UBA11728</strain>
    </source>
</reference>
<dbReference type="Gene3D" id="1.10.10.10">
    <property type="entry name" value="Winged helix-like DNA-binding domain superfamily/Winged helix DNA-binding domain"/>
    <property type="match status" value="1"/>
</dbReference>
<dbReference type="InterPro" id="IPR036388">
    <property type="entry name" value="WH-like_DNA-bd_sf"/>
</dbReference>